<feature type="transmembrane region" description="Helical" evidence="8">
    <location>
        <begin position="18"/>
        <end position="37"/>
    </location>
</feature>
<feature type="transmembrane region" description="Helical" evidence="8">
    <location>
        <begin position="78"/>
        <end position="96"/>
    </location>
</feature>
<evidence type="ECO:0000256" key="2">
    <source>
        <dbReference type="ARBA" id="ARBA00022475"/>
    </source>
</evidence>
<organism evidence="9">
    <name type="scientific">mine drainage metagenome</name>
    <dbReference type="NCBI Taxonomy" id="410659"/>
    <lineage>
        <taxon>unclassified sequences</taxon>
        <taxon>metagenomes</taxon>
        <taxon>ecological metagenomes</taxon>
    </lineage>
</organism>
<evidence type="ECO:0000256" key="3">
    <source>
        <dbReference type="ARBA" id="ARBA00022670"/>
    </source>
</evidence>
<dbReference type="NCBIfam" id="TIGR03113">
    <property type="entry name" value="exosort_XrtB"/>
    <property type="match status" value="1"/>
</dbReference>
<feature type="transmembrane region" description="Helical" evidence="8">
    <location>
        <begin position="103"/>
        <end position="123"/>
    </location>
</feature>
<evidence type="ECO:0000256" key="8">
    <source>
        <dbReference type="SAM" id="Phobius"/>
    </source>
</evidence>
<dbReference type="InterPro" id="IPR019127">
    <property type="entry name" value="Exosortase"/>
</dbReference>
<evidence type="ECO:0000313" key="9">
    <source>
        <dbReference type="EMBL" id="OIQ67531.1"/>
    </source>
</evidence>
<keyword evidence="2" id="KW-1003">Cell membrane</keyword>
<evidence type="ECO:0000256" key="5">
    <source>
        <dbReference type="ARBA" id="ARBA00022801"/>
    </source>
</evidence>
<name>A0A1J5PQH3_9ZZZZ</name>
<evidence type="ECO:0000256" key="7">
    <source>
        <dbReference type="ARBA" id="ARBA00023136"/>
    </source>
</evidence>
<proteinExistence type="predicted"/>
<keyword evidence="4 8" id="KW-0812">Transmembrane</keyword>
<dbReference type="InterPro" id="IPR013426">
    <property type="entry name" value="EpsH-like"/>
</dbReference>
<comment type="subcellular location">
    <subcellularLocation>
        <location evidence="1">Cell membrane</location>
        <topology evidence="1">Multi-pass membrane protein</topology>
    </subcellularLocation>
</comment>
<sequence>MSNLAASMSEKKIPPSGWWLWLPVAAGLLAVCLPSFFHLARTTWQNEDNSHGPIILAVVCWLIWQKRHALINTPHQPIAIPGWGLLLLGTLAFIVGRSQRIDTLEVAALIPMLIGILLLMRGWAALRAFWFPLLFMLFMIPLPGLVVEIITGTLKQQVSGVAENLLYDVGYPIARSGVILSIGQYKLLVADACSGLNSMFSLSALGLLYLYLMRYRNWLHVCLMLLAILPIAFVANVVRVMTLVLITYYFGDQAGQGFAHMAAGMVLFMIALLMLLAFDKLLLIIFFRAGSSS</sequence>
<keyword evidence="6 8" id="KW-1133">Transmembrane helix</keyword>
<dbReference type="Pfam" id="PF09721">
    <property type="entry name" value="Exosortase_EpsH"/>
    <property type="match status" value="1"/>
</dbReference>
<feature type="transmembrane region" description="Helical" evidence="8">
    <location>
        <begin position="257"/>
        <end position="278"/>
    </location>
</feature>
<dbReference type="InterPro" id="IPR017544">
    <property type="entry name" value="Exosortase-2"/>
</dbReference>
<keyword evidence="7 8" id="KW-0472">Membrane</keyword>
<accession>A0A1J5PQH3</accession>
<dbReference type="InterPro" id="IPR026392">
    <property type="entry name" value="Exo/Archaeosortase_dom"/>
</dbReference>
<feature type="transmembrane region" description="Helical" evidence="8">
    <location>
        <begin position="129"/>
        <end position="153"/>
    </location>
</feature>
<protein>
    <submittedName>
        <fullName evidence="9">Transmembrane exosortase EpsH</fullName>
    </submittedName>
</protein>
<dbReference type="GO" id="GO:0008233">
    <property type="term" value="F:peptidase activity"/>
    <property type="evidence" value="ECO:0007669"/>
    <property type="project" value="UniProtKB-KW"/>
</dbReference>
<reference evidence="9" key="1">
    <citation type="submission" date="2016-10" db="EMBL/GenBank/DDBJ databases">
        <title>Sequence of Gallionella enrichment culture.</title>
        <authorList>
            <person name="Poehlein A."/>
            <person name="Muehling M."/>
            <person name="Daniel R."/>
        </authorList>
    </citation>
    <scope>NUCLEOTIDE SEQUENCE</scope>
</reference>
<gene>
    <name evidence="9" type="ORF">GALL_508900</name>
</gene>
<dbReference type="GO" id="GO:0005886">
    <property type="term" value="C:plasma membrane"/>
    <property type="evidence" value="ECO:0007669"/>
    <property type="project" value="UniProtKB-SubCell"/>
</dbReference>
<dbReference type="AlphaFoldDB" id="A0A1J5PQH3"/>
<evidence type="ECO:0000256" key="1">
    <source>
        <dbReference type="ARBA" id="ARBA00004651"/>
    </source>
</evidence>
<feature type="transmembrane region" description="Helical" evidence="8">
    <location>
        <begin position="195"/>
        <end position="212"/>
    </location>
</feature>
<dbReference type="EMBL" id="MLJW01005866">
    <property type="protein sequence ID" value="OIQ67531.1"/>
    <property type="molecule type" value="Genomic_DNA"/>
</dbReference>
<comment type="caution">
    <text evidence="9">The sequence shown here is derived from an EMBL/GenBank/DDBJ whole genome shotgun (WGS) entry which is preliminary data.</text>
</comment>
<keyword evidence="5" id="KW-0378">Hydrolase</keyword>
<feature type="transmembrane region" description="Helical" evidence="8">
    <location>
        <begin position="224"/>
        <end position="251"/>
    </location>
</feature>
<dbReference type="NCBIfam" id="TIGR04178">
    <property type="entry name" value="exo_archaeo"/>
    <property type="match status" value="1"/>
</dbReference>
<dbReference type="GO" id="GO:0006508">
    <property type="term" value="P:proteolysis"/>
    <property type="evidence" value="ECO:0007669"/>
    <property type="project" value="UniProtKB-KW"/>
</dbReference>
<evidence type="ECO:0000256" key="6">
    <source>
        <dbReference type="ARBA" id="ARBA00022989"/>
    </source>
</evidence>
<dbReference type="NCBIfam" id="TIGR02602">
    <property type="entry name" value="8TM_EpsH"/>
    <property type="match status" value="1"/>
</dbReference>
<evidence type="ECO:0000256" key="4">
    <source>
        <dbReference type="ARBA" id="ARBA00022692"/>
    </source>
</evidence>
<keyword evidence="3" id="KW-0645">Protease</keyword>